<dbReference type="AlphaFoldDB" id="A0A4V3B1E8"/>
<dbReference type="Proteomes" id="UP000294621">
    <property type="component" value="Unassembled WGS sequence"/>
</dbReference>
<evidence type="ECO:0000313" key="3">
    <source>
        <dbReference type="Proteomes" id="UP000294621"/>
    </source>
</evidence>
<evidence type="ECO:0000313" key="2">
    <source>
        <dbReference type="EMBL" id="TDL36678.1"/>
    </source>
</evidence>
<name>A0A4V3B1E8_9MICC</name>
<comment type="caution">
    <text evidence="2">The sequence shown here is derived from an EMBL/GenBank/DDBJ whole genome shotgun (WGS) entry which is preliminary data.</text>
</comment>
<keyword evidence="1" id="KW-0812">Transmembrane</keyword>
<accession>A0A4V3B1E8</accession>
<feature type="transmembrane region" description="Helical" evidence="1">
    <location>
        <begin position="20"/>
        <end position="38"/>
    </location>
</feature>
<keyword evidence="1" id="KW-1133">Transmembrane helix</keyword>
<proteinExistence type="predicted"/>
<reference evidence="2 3" key="1">
    <citation type="submission" date="2019-03" db="EMBL/GenBank/DDBJ databases">
        <title>Genome Sequencing and Assembly of Various Microbes Isolated from Partially Reclaimed Soil and Acid Mine Drainage (AMD) Site.</title>
        <authorList>
            <person name="Steinbock B."/>
            <person name="Bechtold R."/>
            <person name="Sevigny J.L."/>
            <person name="Thomas D."/>
            <person name="Cuthill L.R."/>
            <person name="Aveiro Johannsen E.J."/>
            <person name="Thomas K."/>
            <person name="Ghosh A."/>
        </authorList>
    </citation>
    <scope>NUCLEOTIDE SEQUENCE [LARGE SCALE GENOMIC DNA]</scope>
    <source>
        <strain evidence="2 3">S-A1</strain>
    </source>
</reference>
<dbReference type="RefSeq" id="WP_133349413.1">
    <property type="nucleotide sequence ID" value="NZ_SMZQ01000006.1"/>
</dbReference>
<evidence type="ECO:0000256" key="1">
    <source>
        <dbReference type="SAM" id="Phobius"/>
    </source>
</evidence>
<organism evidence="2 3">
    <name type="scientific">Arthrobacter nitrophenolicus</name>
    <dbReference type="NCBI Taxonomy" id="683150"/>
    <lineage>
        <taxon>Bacteria</taxon>
        <taxon>Bacillati</taxon>
        <taxon>Actinomycetota</taxon>
        <taxon>Actinomycetes</taxon>
        <taxon>Micrococcales</taxon>
        <taxon>Micrococcaceae</taxon>
        <taxon>Arthrobacter</taxon>
    </lineage>
</organism>
<protein>
    <submittedName>
        <fullName evidence="2">Uncharacterized protein</fullName>
    </submittedName>
</protein>
<feature type="transmembrane region" description="Helical" evidence="1">
    <location>
        <begin position="70"/>
        <end position="91"/>
    </location>
</feature>
<dbReference type="EMBL" id="SMZQ01000006">
    <property type="protein sequence ID" value="TDL36678.1"/>
    <property type="molecule type" value="Genomic_DNA"/>
</dbReference>
<gene>
    <name evidence="2" type="ORF">E2R57_12055</name>
</gene>
<sequence length="99" mass="10928">MTLGDSSSGRYGGRTWRRFLVPLIAVASAVIGILVVRAPRQDVGWFAYAPLANDTFSSNNLVFMDGTARLGYALILAGMLLLAFWAGYRFALRRTGRQR</sequence>
<keyword evidence="1" id="KW-0472">Membrane</keyword>
<dbReference type="OrthoDB" id="4953325at2"/>